<feature type="region of interest" description="Disordered" evidence="1">
    <location>
        <begin position="396"/>
        <end position="476"/>
    </location>
</feature>
<dbReference type="AlphaFoldDB" id="A0A8H6III2"/>
<proteinExistence type="predicted"/>
<feature type="region of interest" description="Disordered" evidence="1">
    <location>
        <begin position="145"/>
        <end position="171"/>
    </location>
</feature>
<dbReference type="Proteomes" id="UP000521943">
    <property type="component" value="Unassembled WGS sequence"/>
</dbReference>
<feature type="domain" description="BRCT" evidence="2">
    <location>
        <begin position="34"/>
        <end position="98"/>
    </location>
</feature>
<feature type="domain" description="BRCT" evidence="2">
    <location>
        <begin position="317"/>
        <end position="392"/>
    </location>
</feature>
<feature type="compositionally biased region" description="Polar residues" evidence="1">
    <location>
        <begin position="158"/>
        <end position="167"/>
    </location>
</feature>
<name>A0A8H6III2_9AGAR</name>
<organism evidence="3 4">
    <name type="scientific">Ephemerocybe angulata</name>
    <dbReference type="NCBI Taxonomy" id="980116"/>
    <lineage>
        <taxon>Eukaryota</taxon>
        <taxon>Fungi</taxon>
        <taxon>Dikarya</taxon>
        <taxon>Basidiomycota</taxon>
        <taxon>Agaricomycotina</taxon>
        <taxon>Agaricomycetes</taxon>
        <taxon>Agaricomycetidae</taxon>
        <taxon>Agaricales</taxon>
        <taxon>Agaricineae</taxon>
        <taxon>Psathyrellaceae</taxon>
        <taxon>Ephemerocybe</taxon>
    </lineage>
</organism>
<dbReference type="InterPro" id="IPR036420">
    <property type="entry name" value="BRCT_dom_sf"/>
</dbReference>
<dbReference type="EMBL" id="JACGCI010000001">
    <property type="protein sequence ID" value="KAF6766166.1"/>
    <property type="molecule type" value="Genomic_DNA"/>
</dbReference>
<dbReference type="Gene3D" id="3.40.50.10190">
    <property type="entry name" value="BRCT domain"/>
    <property type="match status" value="1"/>
</dbReference>
<accession>A0A8H6III2</accession>
<gene>
    <name evidence="3" type="ORF">DFP72DRAFT_8883</name>
</gene>
<feature type="region of interest" description="Disordered" evidence="1">
    <location>
        <begin position="255"/>
        <end position="295"/>
    </location>
</feature>
<feature type="compositionally biased region" description="Low complexity" evidence="1">
    <location>
        <begin position="430"/>
        <end position="462"/>
    </location>
</feature>
<comment type="caution">
    <text evidence="3">The sequence shown here is derived from an EMBL/GenBank/DDBJ whole genome shotgun (WGS) entry which is preliminary data.</text>
</comment>
<dbReference type="Pfam" id="PF16589">
    <property type="entry name" value="BRCT_2"/>
    <property type="match status" value="1"/>
</dbReference>
<evidence type="ECO:0000256" key="1">
    <source>
        <dbReference type="SAM" id="MobiDB-lite"/>
    </source>
</evidence>
<feature type="region of interest" description="Disordered" evidence="1">
    <location>
        <begin position="539"/>
        <end position="604"/>
    </location>
</feature>
<dbReference type="PROSITE" id="PS50172">
    <property type="entry name" value="BRCT"/>
    <property type="match status" value="2"/>
</dbReference>
<dbReference type="InterPro" id="IPR001357">
    <property type="entry name" value="BRCT_dom"/>
</dbReference>
<dbReference type="OrthoDB" id="426865at2759"/>
<evidence type="ECO:0000313" key="4">
    <source>
        <dbReference type="Proteomes" id="UP000521943"/>
    </source>
</evidence>
<evidence type="ECO:0000259" key="2">
    <source>
        <dbReference type="PROSITE" id="PS50172"/>
    </source>
</evidence>
<protein>
    <recommendedName>
        <fullName evidence="2">BRCT domain-containing protein</fullName>
    </recommendedName>
</protein>
<reference evidence="3 4" key="1">
    <citation type="submission" date="2020-07" db="EMBL/GenBank/DDBJ databases">
        <title>Comparative genomics of pyrophilous fungi reveals a link between fire events and developmental genes.</title>
        <authorList>
            <consortium name="DOE Joint Genome Institute"/>
            <person name="Steindorff A.S."/>
            <person name="Carver A."/>
            <person name="Calhoun S."/>
            <person name="Stillman K."/>
            <person name="Liu H."/>
            <person name="Lipzen A."/>
            <person name="Pangilinan J."/>
            <person name="Labutti K."/>
            <person name="Bruns T.D."/>
            <person name="Grigoriev I.V."/>
        </authorList>
    </citation>
    <scope>NUCLEOTIDE SEQUENCE [LARGE SCALE GENOMIC DNA]</scope>
    <source>
        <strain evidence="3 4">CBS 144469</strain>
    </source>
</reference>
<feature type="compositionally biased region" description="Polar residues" evidence="1">
    <location>
        <begin position="269"/>
        <end position="279"/>
    </location>
</feature>
<keyword evidence="4" id="KW-1185">Reference proteome</keyword>
<sequence length="699" mass="75952">MDQPTTQAEAKQIFVTSQGRSVSVFTQAEDIIGRPRIAKQLKRGGATITRDPKDADIILVNEDSDAGKTFIRVWSNDGGKVVLRYQWVTACVAAEKMLKEADNNWGGHMTHDDGTAINDEDELSDTEQKSALRPTLSLLSCANSVARSPLPTPRPSKSPANPTSSASRPRVPVPAIDASASNAATHAGLQLDANGSTSQDPEAQARLIAAIGDIYARDPSAEAQAYASKFQNIPPKLFTLEDVQMASPLIEPSVSAKVRGKQRDVSVASRATSRDSANSQPPPSPVKSVASPAPPGQLFITKKGEPLKFFVQVGHIKRVDLVNSIKKNGGRIEANLADADYAILYSNAVTKPRDYQSLLTSAMSSGVPAVNGRFVADSIKAGKLLKCKEYKFAPLEKRRRQSSVPSPSDSEDEPLSQVVAKKAKTAASHSPTIPTKPAKAAKPKPAASTSKATAKPASKPPSGTKKVSPDAVPMAHPHASGRVAFRYTEDEMTTAMEEAYKLYCSDENASSTMLATLLHKKYPHHTMRSWVTQISQVKRSEFEDARKRGSIQCRKRKWKEQEQAKASRAASTPSVGDASRPSSVVPQPTPPPPLPVRQAPKVPTTEEDLETFANFLAFEGGDRYDQGDSIGPYAALSNLAPWRSAQNWLEFWTQHSEQITALYLPKAEEADQRERERREKEETMVAELDISLGDKARNY</sequence>
<feature type="region of interest" description="Disordered" evidence="1">
    <location>
        <begin position="109"/>
        <end position="129"/>
    </location>
</feature>
<dbReference type="SUPFAM" id="SSF52113">
    <property type="entry name" value="BRCT domain"/>
    <property type="match status" value="2"/>
</dbReference>
<evidence type="ECO:0000313" key="3">
    <source>
        <dbReference type="EMBL" id="KAF6766166.1"/>
    </source>
</evidence>